<feature type="region of interest" description="Disordered" evidence="7">
    <location>
        <begin position="312"/>
        <end position="443"/>
    </location>
</feature>
<evidence type="ECO:0000256" key="1">
    <source>
        <dbReference type="ARBA" id="ARBA00004123"/>
    </source>
</evidence>
<dbReference type="PANTHER" id="PTHR46123:SF3">
    <property type="entry name" value="DOUBLE HOMEOBOX PROTEIN 1-RELATED"/>
    <property type="match status" value="1"/>
</dbReference>
<feature type="domain" description="Homeobox" evidence="8">
    <location>
        <begin position="166"/>
        <end position="226"/>
    </location>
</feature>
<feature type="DNA-binding region" description="Homeobox" evidence="5">
    <location>
        <begin position="168"/>
        <end position="227"/>
    </location>
</feature>
<gene>
    <name evidence="10" type="primary">LOC140593735</name>
</gene>
<dbReference type="PROSITE" id="PS50071">
    <property type="entry name" value="HOMEOBOX_2"/>
    <property type="match status" value="2"/>
</dbReference>
<feature type="region of interest" description="Disordered" evidence="7">
    <location>
        <begin position="131"/>
        <end position="180"/>
    </location>
</feature>
<evidence type="ECO:0000256" key="4">
    <source>
        <dbReference type="ARBA" id="ARBA00023242"/>
    </source>
</evidence>
<keyword evidence="3 5" id="KW-0371">Homeobox</keyword>
<feature type="compositionally biased region" description="Basic and acidic residues" evidence="7">
    <location>
        <begin position="15"/>
        <end position="25"/>
    </location>
</feature>
<evidence type="ECO:0000256" key="3">
    <source>
        <dbReference type="ARBA" id="ARBA00023155"/>
    </source>
</evidence>
<name>A0ABM4XA36_VULVU</name>
<feature type="compositionally biased region" description="Polar residues" evidence="7">
    <location>
        <begin position="398"/>
        <end position="417"/>
    </location>
</feature>
<reference evidence="10" key="1">
    <citation type="submission" date="2025-08" db="UniProtKB">
        <authorList>
            <consortium name="RefSeq"/>
        </authorList>
    </citation>
    <scope>IDENTIFICATION</scope>
    <source>
        <tissue evidence="10">Cell line</tissue>
    </source>
</reference>
<evidence type="ECO:0000313" key="10">
    <source>
        <dbReference type="RefSeq" id="XP_072574908.1"/>
    </source>
</evidence>
<dbReference type="CDD" id="cd00086">
    <property type="entry name" value="homeodomain"/>
    <property type="match status" value="2"/>
</dbReference>
<feature type="region of interest" description="Disordered" evidence="7">
    <location>
        <begin position="220"/>
        <end position="246"/>
    </location>
</feature>
<feature type="region of interest" description="Disordered" evidence="7">
    <location>
        <begin position="1"/>
        <end position="29"/>
    </location>
</feature>
<accession>A0ABM4XA36</accession>
<protein>
    <submittedName>
        <fullName evidence="10">Double homeobox protein 4-like protein 4</fullName>
    </submittedName>
</protein>
<dbReference type="Gene3D" id="1.10.10.60">
    <property type="entry name" value="Homeodomain-like"/>
    <property type="match status" value="2"/>
</dbReference>
<proteinExistence type="predicted"/>
<evidence type="ECO:0000256" key="6">
    <source>
        <dbReference type="RuleBase" id="RU000682"/>
    </source>
</evidence>
<keyword evidence="9" id="KW-1185">Reference proteome</keyword>
<feature type="compositionally biased region" description="Pro residues" evidence="7">
    <location>
        <begin position="429"/>
        <end position="442"/>
    </location>
</feature>
<keyword evidence="4 5" id="KW-0539">Nucleus</keyword>
<feature type="compositionally biased region" description="Basic residues" evidence="7">
    <location>
        <begin position="1"/>
        <end position="13"/>
    </location>
</feature>
<dbReference type="Pfam" id="PF00046">
    <property type="entry name" value="Homeodomain"/>
    <property type="match status" value="2"/>
</dbReference>
<evidence type="ECO:0000256" key="2">
    <source>
        <dbReference type="ARBA" id="ARBA00023125"/>
    </source>
</evidence>
<dbReference type="Proteomes" id="UP001652641">
    <property type="component" value="Chromosome 8"/>
</dbReference>
<dbReference type="GeneID" id="140593735"/>
<dbReference type="InterPro" id="IPR009057">
    <property type="entry name" value="Homeodomain-like_sf"/>
</dbReference>
<feature type="DNA-binding region" description="Homeobox" evidence="5">
    <location>
        <begin position="81"/>
        <end position="140"/>
    </location>
</feature>
<dbReference type="RefSeq" id="XP_072574908.1">
    <property type="nucleotide sequence ID" value="XM_072718807.1"/>
</dbReference>
<sequence length="508" mass="54492">MPSRGRSRARGSRWSRSEHNRRSSDGARILLPGVGLNPYEAAEGIASVAQGRVDLRAPESELLLQHMASSGTPGGPLPRAPRRRRLVLTASQKGALQAFFQENPYPGITAREHLARELAISESRIQVWVQNQRTRQLRQSRRLDSRIPQGEGPPNGKGQPPGRVPKEGRRKRTSISASQTSILLQAFEEERFPGIGMRESLARKTGIPEARIQVWFQNRRARHPGQSPSGPENALAANHKPSPRGTVPLDQSHLWRVPRSSPNLAPFDPLASMQTQAAGTPPVSSVDVVPPVSCGGFGRLIPGASLVPPTLGGQGGNAAAPRDLGSRSCPGLTRGGGLSPGHADLGLPSPGRCQQPKEHPSKAPLLLQVGPRPPPADPPQHWGHAGPSGTDQAMPRRGQSSQAVMGTAGSQDGTGQQPAPGESPAWWQQPPPPAGPCVPLPPQHQLCTDTSSFLQELLSADEMEEDVHPLWVGPLREEEPPGPLEAPLSEDDYHALLEMLQDSLWPQA</sequence>
<evidence type="ECO:0000259" key="8">
    <source>
        <dbReference type="PROSITE" id="PS50071"/>
    </source>
</evidence>
<comment type="subcellular location">
    <subcellularLocation>
        <location evidence="1 5 6">Nucleus</location>
    </subcellularLocation>
</comment>
<dbReference type="InterPro" id="IPR051306">
    <property type="entry name" value="Homeobox_regulator"/>
</dbReference>
<dbReference type="SUPFAM" id="SSF46689">
    <property type="entry name" value="Homeodomain-like"/>
    <property type="match status" value="2"/>
</dbReference>
<feature type="domain" description="Homeobox" evidence="8">
    <location>
        <begin position="79"/>
        <end position="139"/>
    </location>
</feature>
<organism evidence="9 10">
    <name type="scientific">Vulpes vulpes</name>
    <name type="common">Red fox</name>
    <dbReference type="NCBI Taxonomy" id="9627"/>
    <lineage>
        <taxon>Eukaryota</taxon>
        <taxon>Metazoa</taxon>
        <taxon>Chordata</taxon>
        <taxon>Craniata</taxon>
        <taxon>Vertebrata</taxon>
        <taxon>Euteleostomi</taxon>
        <taxon>Mammalia</taxon>
        <taxon>Eutheria</taxon>
        <taxon>Laurasiatheria</taxon>
        <taxon>Carnivora</taxon>
        <taxon>Caniformia</taxon>
        <taxon>Canidae</taxon>
        <taxon>Vulpes</taxon>
    </lineage>
</organism>
<dbReference type="InterPro" id="IPR001356">
    <property type="entry name" value="HD"/>
</dbReference>
<evidence type="ECO:0000256" key="5">
    <source>
        <dbReference type="PROSITE-ProRule" id="PRU00108"/>
    </source>
</evidence>
<evidence type="ECO:0000256" key="7">
    <source>
        <dbReference type="SAM" id="MobiDB-lite"/>
    </source>
</evidence>
<dbReference type="PANTHER" id="PTHR46123">
    <property type="entry name" value="MIX-TYPE HOMEOBOX GENE 1-RELATED"/>
    <property type="match status" value="1"/>
</dbReference>
<keyword evidence="2 5" id="KW-0238">DNA-binding</keyword>
<dbReference type="SMART" id="SM00389">
    <property type="entry name" value="HOX"/>
    <property type="match status" value="2"/>
</dbReference>
<evidence type="ECO:0000313" key="9">
    <source>
        <dbReference type="Proteomes" id="UP001652641"/>
    </source>
</evidence>